<comment type="miscellaneous">
    <text evidence="3">The active site is a conserved redox-active cysteine residue, the peroxidatic cysteine (C(P)), which makes the nucleophilic attack on the peroxide substrate. The peroxide oxidizes the C(P)-SH to cysteine sulfenic acid (C(P)-SOH), which then reacts with another cysteine residue, the resolving cysteine (C(R)), to form a disulfide bridge. The disulfide is subsequently reduced by an appropriate electron donor to complete the catalytic cycle. In this atypical 2-Cys peroxiredoxin, C(R) is present in the same subunit to form an intramolecular disulfide. The disulfide is subsequently reduced by thioredoxin.</text>
</comment>
<dbReference type="InterPro" id="IPR036249">
    <property type="entry name" value="Thioredoxin-like_sf"/>
</dbReference>
<evidence type="ECO:0000256" key="2">
    <source>
        <dbReference type="ARBA" id="ARBA00023284"/>
    </source>
</evidence>
<dbReference type="HAMAP" id="MF_00269">
    <property type="entry name" value="Tpx"/>
    <property type="match status" value="1"/>
</dbReference>
<dbReference type="GO" id="GO:0004601">
    <property type="term" value="F:peroxidase activity"/>
    <property type="evidence" value="ECO:0007669"/>
    <property type="project" value="UniProtKB-KW"/>
</dbReference>
<reference evidence="6" key="1">
    <citation type="journal article" date="2019" name="Int. J. Syst. Evol. Microbiol.">
        <title>The Global Catalogue of Microorganisms (GCM) 10K type strain sequencing project: providing services to taxonomists for standard genome sequencing and annotation.</title>
        <authorList>
            <consortium name="The Broad Institute Genomics Platform"/>
            <consortium name="The Broad Institute Genome Sequencing Center for Infectious Disease"/>
            <person name="Wu L."/>
            <person name="Ma J."/>
        </authorList>
    </citation>
    <scope>NUCLEOTIDE SEQUENCE [LARGE SCALE GENOMIC DNA]</scope>
    <source>
        <strain evidence="6">JCM 18287</strain>
    </source>
</reference>
<dbReference type="InterPro" id="IPR050455">
    <property type="entry name" value="Tpx_Peroxidase_subfamily"/>
</dbReference>
<dbReference type="RefSeq" id="WP_345169554.1">
    <property type="nucleotide sequence ID" value="NZ_BAABJK010000009.1"/>
</dbReference>
<dbReference type="InterPro" id="IPR013740">
    <property type="entry name" value="Redoxin"/>
</dbReference>
<accession>A0ABP9HMR6</accession>
<dbReference type="CDD" id="cd03014">
    <property type="entry name" value="PRX_Atyp2cys"/>
    <property type="match status" value="1"/>
</dbReference>
<keyword evidence="3" id="KW-0049">Antioxidant</keyword>
<keyword evidence="6" id="KW-1185">Reference proteome</keyword>
<sequence length="168" mass="17923">MANITLGGTPVKTSGELPEIGSQLQDFELVAIDLSTKTLADFKGSKLVLNIFPSVNTGVCAASVRQFNTEANELENTKVLCISRDIPFAQDQFCAAEGLENVVMLSDFKTGTFGKTNGLLMASGAFEGLLSRSVIVVDADGKILYTEQVPETGEEPNYKAALEALLVE</sequence>
<dbReference type="Gene3D" id="3.40.30.10">
    <property type="entry name" value="Glutaredoxin"/>
    <property type="match status" value="1"/>
</dbReference>
<evidence type="ECO:0000313" key="5">
    <source>
        <dbReference type="EMBL" id="GAA4974347.1"/>
    </source>
</evidence>
<keyword evidence="1 3" id="KW-1015">Disulfide bond</keyword>
<feature type="disulfide bond" description="Redox-active" evidence="3">
    <location>
        <begin position="60"/>
        <end position="94"/>
    </location>
</feature>
<keyword evidence="2 3" id="KW-0676">Redox-active center</keyword>
<feature type="domain" description="Thioredoxin" evidence="4">
    <location>
        <begin position="18"/>
        <end position="167"/>
    </location>
</feature>
<evidence type="ECO:0000313" key="6">
    <source>
        <dbReference type="Proteomes" id="UP001501692"/>
    </source>
</evidence>
<dbReference type="InterPro" id="IPR013766">
    <property type="entry name" value="Thioredoxin_domain"/>
</dbReference>
<keyword evidence="3" id="KW-0560">Oxidoreductase</keyword>
<comment type="similarity">
    <text evidence="3">Belongs to the peroxiredoxin family. Tpx subfamily.</text>
</comment>
<dbReference type="PANTHER" id="PTHR43110">
    <property type="entry name" value="THIOL PEROXIDASE"/>
    <property type="match status" value="1"/>
</dbReference>
<dbReference type="NCBIfam" id="NF001808">
    <property type="entry name" value="PRK00522.1"/>
    <property type="match status" value="1"/>
</dbReference>
<comment type="catalytic activity">
    <reaction evidence="3">
        <text>a hydroperoxide + [thioredoxin]-dithiol = an alcohol + [thioredoxin]-disulfide + H2O</text>
        <dbReference type="Rhea" id="RHEA:62620"/>
        <dbReference type="Rhea" id="RHEA-COMP:10698"/>
        <dbReference type="Rhea" id="RHEA-COMP:10700"/>
        <dbReference type="ChEBI" id="CHEBI:15377"/>
        <dbReference type="ChEBI" id="CHEBI:29950"/>
        <dbReference type="ChEBI" id="CHEBI:30879"/>
        <dbReference type="ChEBI" id="CHEBI:35924"/>
        <dbReference type="ChEBI" id="CHEBI:50058"/>
        <dbReference type="EC" id="1.11.1.24"/>
    </reaction>
</comment>
<dbReference type="Pfam" id="PF08534">
    <property type="entry name" value="Redoxin"/>
    <property type="match status" value="1"/>
</dbReference>
<comment type="caution">
    <text evidence="5">The sequence shown here is derived from an EMBL/GenBank/DDBJ whole genome shotgun (WGS) entry which is preliminary data.</text>
</comment>
<dbReference type="InterPro" id="IPR002065">
    <property type="entry name" value="TPX"/>
</dbReference>
<evidence type="ECO:0000256" key="3">
    <source>
        <dbReference type="HAMAP-Rule" id="MF_00269"/>
    </source>
</evidence>
<organism evidence="5 6">
    <name type="scientific">Algibacter aquimarinus</name>
    <dbReference type="NCBI Taxonomy" id="1136748"/>
    <lineage>
        <taxon>Bacteria</taxon>
        <taxon>Pseudomonadati</taxon>
        <taxon>Bacteroidota</taxon>
        <taxon>Flavobacteriia</taxon>
        <taxon>Flavobacteriales</taxon>
        <taxon>Flavobacteriaceae</taxon>
        <taxon>Algibacter</taxon>
    </lineage>
</organism>
<dbReference type="PANTHER" id="PTHR43110:SF1">
    <property type="entry name" value="THIOL PEROXIDASE"/>
    <property type="match status" value="1"/>
</dbReference>
<dbReference type="EC" id="1.11.1.24" evidence="3"/>
<gene>
    <name evidence="3 5" type="primary">tpx</name>
    <name evidence="5" type="ORF">GCM10023315_26090</name>
</gene>
<dbReference type="SUPFAM" id="SSF52833">
    <property type="entry name" value="Thioredoxin-like"/>
    <property type="match status" value="1"/>
</dbReference>
<evidence type="ECO:0000259" key="4">
    <source>
        <dbReference type="PROSITE" id="PS51352"/>
    </source>
</evidence>
<dbReference type="PROSITE" id="PS51352">
    <property type="entry name" value="THIOREDOXIN_2"/>
    <property type="match status" value="1"/>
</dbReference>
<comment type="subunit">
    <text evidence="3">Homodimer.</text>
</comment>
<comment type="function">
    <text evidence="3">Thiol-specific peroxidase that catalyzes the reduction of hydrogen peroxide and organic hydroperoxides to water and alcohols, respectively. Plays a role in cell protection against oxidative stress by detoxifying peroxides.</text>
</comment>
<evidence type="ECO:0000256" key="1">
    <source>
        <dbReference type="ARBA" id="ARBA00023157"/>
    </source>
</evidence>
<dbReference type="EMBL" id="BAABJK010000009">
    <property type="protein sequence ID" value="GAA4974347.1"/>
    <property type="molecule type" value="Genomic_DNA"/>
</dbReference>
<dbReference type="Proteomes" id="UP001501692">
    <property type="component" value="Unassembled WGS sequence"/>
</dbReference>
<feature type="active site" description="Cysteine sulfenic acid (-SOH) intermediate" evidence="3">
    <location>
        <position position="60"/>
    </location>
</feature>
<keyword evidence="3 5" id="KW-0575">Peroxidase</keyword>
<proteinExistence type="inferred from homology"/>
<protein>
    <recommendedName>
        <fullName evidence="3">Thiol peroxidase</fullName>
        <shortName evidence="3">Tpx</shortName>
        <ecNumber evidence="3">1.11.1.24</ecNumber>
    </recommendedName>
    <alternativeName>
        <fullName evidence="3">Peroxiredoxin tpx</fullName>
        <shortName evidence="3">Prx</shortName>
    </alternativeName>
    <alternativeName>
        <fullName evidence="3">Thioredoxin peroxidase</fullName>
    </alternativeName>
    <alternativeName>
        <fullName evidence="3">Thioredoxin-dependent peroxiredoxin</fullName>
    </alternativeName>
</protein>
<name>A0ABP9HMR6_9FLAO</name>